<sequence>MVQIPEGASKVDVLIIGAGPAGVMCATGLARAGINVRIIDKREDKVMAGQADGIQPRTIEVLQSYGLADPLLKHGNQMHMAAFYNPSPTGGIERTGRAADVTAPTARYPFEVTLHQGEIEKIFLDAMSEKGVQVDRAIVPTSLEVSSDPAILSDPQAYAVKVVLQHMSRPESQQEEVVYAKYVLGADGAHSWVRKTLGIAMEGENTDYVWGVVDTIPETDFPDIRNKSAIHSRNGSCMVIPREGDVVRLYIQVEQAAFVENGRIDKSKVTPQHLMEVASKSFQPFTISFPHEIMWWTLYVIGQRVAARYSLHERVFIAGDACHTHSPKAGQGMNASMNDTHNLSWKIAHVLRGWSDISLLKTYEFERRKYAQDLINFDKKFAALFSGKPRSDDNEDGVSHEQFLEAFQTFGGFTSGIGVHYEASALVDPTNQHLARHLRIGERLIPQVVVRAADARPENIQELIPADTRYKLLLFPGDISTPAQKEKLGDLAHALSAATSFRRRFTPPNAPVDAVFDIVTICTTPKEEVNFTDVPLALRSHWSKVWTDDEQLAGGVGGKVYETYGISTTEGAIVVVRPDGYVSAIAPLDGVKYLDQYFSGILHT</sequence>
<dbReference type="SUPFAM" id="SSF51905">
    <property type="entry name" value="FAD/NAD(P)-binding domain"/>
    <property type="match status" value="1"/>
</dbReference>
<dbReference type="Gene3D" id="3.50.50.60">
    <property type="entry name" value="FAD/NAD(P)-binding domain"/>
    <property type="match status" value="1"/>
</dbReference>
<evidence type="ECO:0000313" key="8">
    <source>
        <dbReference type="Proteomes" id="UP000077266"/>
    </source>
</evidence>
<evidence type="ECO:0000256" key="3">
    <source>
        <dbReference type="ARBA" id="ARBA00022827"/>
    </source>
</evidence>
<dbReference type="STRING" id="1314781.A0A165C327"/>
<dbReference type="InParanoid" id="A0A165C327"/>
<dbReference type="SUPFAM" id="SSF52833">
    <property type="entry name" value="Thioredoxin-like"/>
    <property type="match status" value="1"/>
</dbReference>
<dbReference type="InterPro" id="IPR038220">
    <property type="entry name" value="PHOX_C_sf"/>
</dbReference>
<evidence type="ECO:0000256" key="1">
    <source>
        <dbReference type="ARBA" id="ARBA00007801"/>
    </source>
</evidence>
<dbReference type="AlphaFoldDB" id="A0A165C327"/>
<dbReference type="PRINTS" id="PR00420">
    <property type="entry name" value="RNGMNOXGNASE"/>
</dbReference>
<organism evidence="7 8">
    <name type="scientific">Exidia glandulosa HHB12029</name>
    <dbReference type="NCBI Taxonomy" id="1314781"/>
    <lineage>
        <taxon>Eukaryota</taxon>
        <taxon>Fungi</taxon>
        <taxon>Dikarya</taxon>
        <taxon>Basidiomycota</taxon>
        <taxon>Agaricomycotina</taxon>
        <taxon>Agaricomycetes</taxon>
        <taxon>Auriculariales</taxon>
        <taxon>Exidiaceae</taxon>
        <taxon>Exidia</taxon>
    </lineage>
</organism>
<dbReference type="PANTHER" id="PTHR43004:SF20">
    <property type="entry name" value="2-MONOOXYGENASE, PUTATIVE (AFU_ORTHOLOGUE AFUA_1G13660)-RELATED"/>
    <property type="match status" value="1"/>
</dbReference>
<dbReference type="Proteomes" id="UP000077266">
    <property type="component" value="Unassembled WGS sequence"/>
</dbReference>
<keyword evidence="4" id="KW-0560">Oxidoreductase</keyword>
<feature type="domain" description="FAD-binding" evidence="5">
    <location>
        <begin position="10"/>
        <end position="377"/>
    </location>
</feature>
<dbReference type="InterPro" id="IPR012941">
    <property type="entry name" value="Phe_hydrox_C_dim_dom"/>
</dbReference>
<feature type="domain" description="Phenol hydroxylase-like C-terminal dimerisation" evidence="6">
    <location>
        <begin position="419"/>
        <end position="602"/>
    </location>
</feature>
<dbReference type="InterPro" id="IPR002938">
    <property type="entry name" value="FAD-bd"/>
</dbReference>
<evidence type="ECO:0000256" key="2">
    <source>
        <dbReference type="ARBA" id="ARBA00022630"/>
    </source>
</evidence>
<keyword evidence="8" id="KW-1185">Reference proteome</keyword>
<evidence type="ECO:0000256" key="4">
    <source>
        <dbReference type="ARBA" id="ARBA00023002"/>
    </source>
</evidence>
<evidence type="ECO:0000259" key="5">
    <source>
        <dbReference type="Pfam" id="PF01494"/>
    </source>
</evidence>
<protein>
    <recommendedName>
        <fullName evidence="9">FAD binding domain-containing protein</fullName>
    </recommendedName>
</protein>
<dbReference type="InterPro" id="IPR050641">
    <property type="entry name" value="RIFMO-like"/>
</dbReference>
<dbReference type="InterPro" id="IPR036188">
    <property type="entry name" value="FAD/NAD-bd_sf"/>
</dbReference>
<dbReference type="SUPFAM" id="SSF54373">
    <property type="entry name" value="FAD-linked reductases, C-terminal domain"/>
    <property type="match status" value="1"/>
</dbReference>
<dbReference type="CDD" id="cd02979">
    <property type="entry name" value="PHOX_C"/>
    <property type="match status" value="1"/>
</dbReference>
<dbReference type="EMBL" id="KV426372">
    <property type="protein sequence ID" value="KZV81723.1"/>
    <property type="molecule type" value="Genomic_DNA"/>
</dbReference>
<keyword evidence="2" id="KW-0285">Flavoprotein</keyword>
<dbReference type="GO" id="GO:0016709">
    <property type="term" value="F:oxidoreductase activity, acting on paired donors, with incorporation or reduction of molecular oxygen, NAD(P)H as one donor, and incorporation of one atom of oxygen"/>
    <property type="evidence" value="ECO:0007669"/>
    <property type="project" value="UniProtKB-ARBA"/>
</dbReference>
<reference evidence="7 8" key="1">
    <citation type="journal article" date="2016" name="Mol. Biol. Evol.">
        <title>Comparative Genomics of Early-Diverging Mushroom-Forming Fungi Provides Insights into the Origins of Lignocellulose Decay Capabilities.</title>
        <authorList>
            <person name="Nagy L.G."/>
            <person name="Riley R."/>
            <person name="Tritt A."/>
            <person name="Adam C."/>
            <person name="Daum C."/>
            <person name="Floudas D."/>
            <person name="Sun H."/>
            <person name="Yadav J.S."/>
            <person name="Pangilinan J."/>
            <person name="Larsson K.H."/>
            <person name="Matsuura K."/>
            <person name="Barry K."/>
            <person name="Labutti K."/>
            <person name="Kuo R."/>
            <person name="Ohm R.A."/>
            <person name="Bhattacharya S.S."/>
            <person name="Shirouzu T."/>
            <person name="Yoshinaga Y."/>
            <person name="Martin F.M."/>
            <person name="Grigoriev I.V."/>
            <person name="Hibbett D.S."/>
        </authorList>
    </citation>
    <scope>NUCLEOTIDE SEQUENCE [LARGE SCALE GENOMIC DNA]</scope>
    <source>
        <strain evidence="7 8">HHB12029</strain>
    </source>
</reference>
<dbReference type="OrthoDB" id="1716816at2759"/>
<accession>A0A165C327</accession>
<evidence type="ECO:0008006" key="9">
    <source>
        <dbReference type="Google" id="ProtNLM"/>
    </source>
</evidence>
<dbReference type="Gene3D" id="3.40.30.20">
    <property type="match status" value="1"/>
</dbReference>
<comment type="similarity">
    <text evidence="1">Belongs to the PheA/TfdB FAD monooxygenase family.</text>
</comment>
<dbReference type="Pfam" id="PF07976">
    <property type="entry name" value="Phe_hydrox_dim"/>
    <property type="match status" value="1"/>
</dbReference>
<dbReference type="GO" id="GO:0071949">
    <property type="term" value="F:FAD binding"/>
    <property type="evidence" value="ECO:0007669"/>
    <property type="project" value="InterPro"/>
</dbReference>
<keyword evidence="3" id="KW-0274">FAD</keyword>
<name>A0A165C327_EXIGL</name>
<dbReference type="InterPro" id="IPR036249">
    <property type="entry name" value="Thioredoxin-like_sf"/>
</dbReference>
<gene>
    <name evidence="7" type="ORF">EXIGLDRAFT_844369</name>
</gene>
<evidence type="ECO:0000259" key="6">
    <source>
        <dbReference type="Pfam" id="PF07976"/>
    </source>
</evidence>
<proteinExistence type="inferred from homology"/>
<dbReference type="Pfam" id="PF01494">
    <property type="entry name" value="FAD_binding_3"/>
    <property type="match status" value="1"/>
</dbReference>
<evidence type="ECO:0000313" key="7">
    <source>
        <dbReference type="EMBL" id="KZV81723.1"/>
    </source>
</evidence>
<dbReference type="PANTHER" id="PTHR43004">
    <property type="entry name" value="TRK SYSTEM POTASSIUM UPTAKE PROTEIN"/>
    <property type="match status" value="1"/>
</dbReference>
<dbReference type="Gene3D" id="3.30.9.10">
    <property type="entry name" value="D-Amino Acid Oxidase, subunit A, domain 2"/>
    <property type="match status" value="1"/>
</dbReference>